<organism evidence="2 3">
    <name type="scientific">Stutzerimonas kunmingensis</name>
    <dbReference type="NCBI Taxonomy" id="1211807"/>
    <lineage>
        <taxon>Bacteria</taxon>
        <taxon>Pseudomonadati</taxon>
        <taxon>Pseudomonadota</taxon>
        <taxon>Gammaproteobacteria</taxon>
        <taxon>Pseudomonadales</taxon>
        <taxon>Pseudomonadaceae</taxon>
        <taxon>Stutzerimonas</taxon>
    </lineage>
</organism>
<name>A0A9X1N6N3_9GAMM</name>
<reference evidence="2" key="1">
    <citation type="submission" date="2021-08" db="EMBL/GenBank/DDBJ databases">
        <title>Isolation and characterization of neutrophilic mixotrophic iron-oxidizing bacteria from deep-sea hydrothermal vents.</title>
        <authorList>
            <person name="He Y."/>
        </authorList>
    </citation>
    <scope>NUCLEOTIDE SEQUENCE</scope>
    <source>
        <strain evidence="2">IOP_13</strain>
    </source>
</reference>
<proteinExistence type="predicted"/>
<dbReference type="Proteomes" id="UP001138989">
    <property type="component" value="Unassembled WGS sequence"/>
</dbReference>
<dbReference type="EMBL" id="JAINWF010000012">
    <property type="protein sequence ID" value="MCD1609808.1"/>
    <property type="molecule type" value="Genomic_DNA"/>
</dbReference>
<dbReference type="RefSeq" id="WP_128709940.1">
    <property type="nucleotide sequence ID" value="NZ_DAMAVE010000026.1"/>
</dbReference>
<gene>
    <name evidence="2" type="ORF">K7H17_18295</name>
</gene>
<sequence>MSRVLCNRCKRMMVPRVIFSRSIAGGWGWRIGGGKPISSCCPFCLSEHWDVVVEPSPLRGSVLMKVLSIPLTLIMFTLLFGASNELASYMGGSAIVQWIGVIGSVVATYKFGRWFVN</sequence>
<keyword evidence="1" id="KW-0472">Membrane</keyword>
<accession>A0A9X1N6N3</accession>
<evidence type="ECO:0000313" key="2">
    <source>
        <dbReference type="EMBL" id="MCD1609808.1"/>
    </source>
</evidence>
<keyword evidence="3" id="KW-1185">Reference proteome</keyword>
<keyword evidence="1" id="KW-1133">Transmembrane helix</keyword>
<protein>
    <submittedName>
        <fullName evidence="2">Uncharacterized protein</fullName>
    </submittedName>
</protein>
<comment type="caution">
    <text evidence="2">The sequence shown here is derived from an EMBL/GenBank/DDBJ whole genome shotgun (WGS) entry which is preliminary data.</text>
</comment>
<dbReference type="AlphaFoldDB" id="A0A9X1N6N3"/>
<keyword evidence="1" id="KW-0812">Transmembrane</keyword>
<evidence type="ECO:0000256" key="1">
    <source>
        <dbReference type="SAM" id="Phobius"/>
    </source>
</evidence>
<evidence type="ECO:0000313" key="3">
    <source>
        <dbReference type="Proteomes" id="UP001138989"/>
    </source>
</evidence>
<feature type="transmembrane region" description="Helical" evidence="1">
    <location>
        <begin position="62"/>
        <end position="80"/>
    </location>
</feature>
<feature type="transmembrane region" description="Helical" evidence="1">
    <location>
        <begin position="86"/>
        <end position="109"/>
    </location>
</feature>